<keyword evidence="2" id="KW-1185">Reference proteome</keyword>
<accession>A0A975GMP1</accession>
<reference evidence="1" key="1">
    <citation type="journal article" date="2021" name="Microb. Physiol.">
        <title>Proteogenomic Insights into the Physiology of Marine, Sulfate-Reducing, Filamentous Desulfonema limicola and Desulfonema magnum.</title>
        <authorList>
            <person name="Schnaars V."/>
            <person name="Wohlbrand L."/>
            <person name="Scheve S."/>
            <person name="Hinrichs C."/>
            <person name="Reinhardt R."/>
            <person name="Rabus R."/>
        </authorList>
    </citation>
    <scope>NUCLEOTIDE SEQUENCE</scope>
    <source>
        <strain evidence="1">4be13</strain>
    </source>
</reference>
<dbReference type="AlphaFoldDB" id="A0A975GMP1"/>
<protein>
    <submittedName>
        <fullName evidence="1">Uncharacterized protein</fullName>
    </submittedName>
</protein>
<name>A0A975GMP1_9BACT</name>
<dbReference type="EMBL" id="CP061800">
    <property type="protein sequence ID" value="QTA86969.1"/>
    <property type="molecule type" value="Genomic_DNA"/>
</dbReference>
<evidence type="ECO:0000313" key="2">
    <source>
        <dbReference type="Proteomes" id="UP000663722"/>
    </source>
</evidence>
<proteinExistence type="predicted"/>
<dbReference type="Proteomes" id="UP000663722">
    <property type="component" value="Chromosome"/>
</dbReference>
<evidence type="ECO:0000313" key="1">
    <source>
        <dbReference type="EMBL" id="QTA86969.1"/>
    </source>
</evidence>
<dbReference type="KEGG" id="dmm:dnm_029960"/>
<organism evidence="1 2">
    <name type="scientific">Desulfonema magnum</name>
    <dbReference type="NCBI Taxonomy" id="45655"/>
    <lineage>
        <taxon>Bacteria</taxon>
        <taxon>Pseudomonadati</taxon>
        <taxon>Thermodesulfobacteriota</taxon>
        <taxon>Desulfobacteria</taxon>
        <taxon>Desulfobacterales</taxon>
        <taxon>Desulfococcaceae</taxon>
        <taxon>Desulfonema</taxon>
    </lineage>
</organism>
<sequence length="37" mass="4422">MSGVRKNYENILVFLFPFFVSEWLGHASRPEIRHSRT</sequence>
<gene>
    <name evidence="1" type="ORF">dnm_029960</name>
</gene>